<keyword evidence="7 17" id="KW-0963">Cytoplasm</keyword>
<dbReference type="EC" id="6.3.2.9" evidence="5 17"/>
<keyword evidence="17 18" id="KW-0132">Cell division</keyword>
<dbReference type="SUPFAM" id="SSF51984">
    <property type="entry name" value="MurCD N-terminal domain"/>
    <property type="match status" value="1"/>
</dbReference>
<dbReference type="PANTHER" id="PTHR43692">
    <property type="entry name" value="UDP-N-ACETYLMURAMOYLALANINE--D-GLUTAMATE LIGASE"/>
    <property type="match status" value="1"/>
</dbReference>
<evidence type="ECO:0000256" key="18">
    <source>
        <dbReference type="RuleBase" id="RU003664"/>
    </source>
</evidence>
<accession>A0A8J7KWH1</accession>
<dbReference type="SUPFAM" id="SSF53623">
    <property type="entry name" value="MurD-like peptide ligases, catalytic domain"/>
    <property type="match status" value="1"/>
</dbReference>
<evidence type="ECO:0000256" key="2">
    <source>
        <dbReference type="ARBA" id="ARBA00004496"/>
    </source>
</evidence>
<dbReference type="Gene3D" id="3.90.190.20">
    <property type="entry name" value="Mur ligase, C-terminal domain"/>
    <property type="match status" value="1"/>
</dbReference>
<dbReference type="Pfam" id="PF08245">
    <property type="entry name" value="Mur_ligase_M"/>
    <property type="match status" value="1"/>
</dbReference>
<dbReference type="AlphaFoldDB" id="A0A8J7KWH1"/>
<evidence type="ECO:0000256" key="17">
    <source>
        <dbReference type="HAMAP-Rule" id="MF_00639"/>
    </source>
</evidence>
<comment type="subcellular location">
    <subcellularLocation>
        <location evidence="2 17 18">Cytoplasm</location>
    </subcellularLocation>
</comment>
<dbReference type="GO" id="GO:0005737">
    <property type="term" value="C:cytoplasm"/>
    <property type="evidence" value="ECO:0007669"/>
    <property type="project" value="UniProtKB-SubCell"/>
</dbReference>
<dbReference type="PANTHER" id="PTHR43692:SF1">
    <property type="entry name" value="UDP-N-ACETYLMURAMOYLALANINE--D-GLUTAMATE LIGASE"/>
    <property type="match status" value="1"/>
</dbReference>
<protein>
    <recommendedName>
        <fullName evidence="6 17">UDP-N-acetylmuramoylalanine--D-glutamate ligase</fullName>
        <ecNumber evidence="5 17">6.3.2.9</ecNumber>
    </recommendedName>
    <alternativeName>
        <fullName evidence="15 17">D-glutamic acid-adding enzyme</fullName>
    </alternativeName>
    <alternativeName>
        <fullName evidence="14 17">UDP-N-acetylmuramoyl-L-alanyl-D-glutamate synthetase</fullName>
    </alternativeName>
</protein>
<sequence>MQLGEKRVLVFGAAKSGISATRLLQKQGAFVILYDGNKKLKLEDFEKEFDIKHNFDLILGDLSDDQISTIDLLVLSPGVAIDNPVVERIRANNIPIWGEVELAYRLSKGKIIGITGTNGKTTTTAMVGEIMKTYFSQVYVVGNIGYPYTDIALETSDNSVIVAELSSFQLETIHEFKPMVSAILNITPDHLDRHHTMENYISMKENIAKNQTLSEVCVLNYEDDILRKMADRLPTNILFFSSARELKNGMYLDGDDIIYSQNGAKQTVCNINELRILGKHSYENVMAAVGIAITMGVPMDLIKKAVTSFQAVEHRIEYVETINGVTYYNDSKGTNTDASIKAIQAMNSPTILIGGGYDKNSEFDEWIEAFEGKVKCLILLGQTREKIAKAAREYGYDNIIMVDGLKEAVKISAQKAEDGDAVLLSPACASWDMFDNYEQRGKLFKEYVREML</sequence>
<evidence type="ECO:0000256" key="3">
    <source>
        <dbReference type="ARBA" id="ARBA00004752"/>
    </source>
</evidence>
<evidence type="ECO:0000256" key="4">
    <source>
        <dbReference type="ARBA" id="ARBA00010416"/>
    </source>
</evidence>
<evidence type="ECO:0000313" key="22">
    <source>
        <dbReference type="Proteomes" id="UP000623269"/>
    </source>
</evidence>
<comment type="function">
    <text evidence="1 17 18">Cell wall formation. Catalyzes the addition of glutamate to the nucleotide precursor UDP-N-acetylmuramoyl-L-alanine (UMA).</text>
</comment>
<dbReference type="Pfam" id="PF02875">
    <property type="entry name" value="Mur_ligase_C"/>
    <property type="match status" value="1"/>
</dbReference>
<evidence type="ECO:0000256" key="14">
    <source>
        <dbReference type="ARBA" id="ARBA00030398"/>
    </source>
</evidence>
<evidence type="ECO:0000256" key="13">
    <source>
        <dbReference type="ARBA" id="ARBA00023316"/>
    </source>
</evidence>
<dbReference type="GO" id="GO:0071555">
    <property type="term" value="P:cell wall organization"/>
    <property type="evidence" value="ECO:0007669"/>
    <property type="project" value="UniProtKB-KW"/>
</dbReference>
<dbReference type="Gene3D" id="3.40.50.720">
    <property type="entry name" value="NAD(P)-binding Rossmann-like Domain"/>
    <property type="match status" value="1"/>
</dbReference>
<dbReference type="GO" id="GO:0008764">
    <property type="term" value="F:UDP-N-acetylmuramoylalanine-D-glutamate ligase activity"/>
    <property type="evidence" value="ECO:0007669"/>
    <property type="project" value="UniProtKB-UniRule"/>
</dbReference>
<keyword evidence="22" id="KW-1185">Reference proteome</keyword>
<evidence type="ECO:0000256" key="7">
    <source>
        <dbReference type="ARBA" id="ARBA00022490"/>
    </source>
</evidence>
<dbReference type="HAMAP" id="MF_00639">
    <property type="entry name" value="MurD"/>
    <property type="match status" value="1"/>
</dbReference>
<dbReference type="InterPro" id="IPR013221">
    <property type="entry name" value="Mur_ligase_cen"/>
</dbReference>
<reference evidence="21" key="1">
    <citation type="submission" date="2020-12" db="EMBL/GenBank/DDBJ databases">
        <title>M. sibirica DSM 26468T genome.</title>
        <authorList>
            <person name="Thieme N."/>
            <person name="Rettenmaier R."/>
            <person name="Zverlov V."/>
            <person name="Liebl W."/>
        </authorList>
    </citation>
    <scope>NUCLEOTIDE SEQUENCE</scope>
    <source>
        <strain evidence="21">DSM 26468</strain>
    </source>
</reference>
<evidence type="ECO:0000256" key="12">
    <source>
        <dbReference type="ARBA" id="ARBA00022984"/>
    </source>
</evidence>
<keyword evidence="8 17" id="KW-0436">Ligase</keyword>
<dbReference type="RefSeq" id="WP_197661572.1">
    <property type="nucleotide sequence ID" value="NZ_JAEAGR010000010.1"/>
</dbReference>
<keyword evidence="13 17" id="KW-0961">Cell wall biogenesis/degradation</keyword>
<organism evidence="21 22">
    <name type="scientific">Mobilitalea sibirica</name>
    <dbReference type="NCBI Taxonomy" id="1462919"/>
    <lineage>
        <taxon>Bacteria</taxon>
        <taxon>Bacillati</taxon>
        <taxon>Bacillota</taxon>
        <taxon>Clostridia</taxon>
        <taxon>Lachnospirales</taxon>
        <taxon>Lachnospiraceae</taxon>
        <taxon>Mobilitalea</taxon>
    </lineage>
</organism>
<comment type="similarity">
    <text evidence="4 17">Belongs to the MurCDEF family.</text>
</comment>
<evidence type="ECO:0000256" key="15">
    <source>
        <dbReference type="ARBA" id="ARBA00032324"/>
    </source>
</evidence>
<keyword evidence="10 17" id="KW-0067">ATP-binding</keyword>
<dbReference type="Gene3D" id="3.40.1190.10">
    <property type="entry name" value="Mur-like, catalytic domain"/>
    <property type="match status" value="1"/>
</dbReference>
<dbReference type="InterPro" id="IPR036615">
    <property type="entry name" value="Mur_ligase_C_dom_sf"/>
</dbReference>
<feature type="binding site" evidence="17">
    <location>
        <begin position="116"/>
        <end position="122"/>
    </location>
    <ligand>
        <name>ATP</name>
        <dbReference type="ChEBI" id="CHEBI:30616"/>
    </ligand>
</feature>
<keyword evidence="11 17" id="KW-0133">Cell shape</keyword>
<dbReference type="Proteomes" id="UP000623269">
    <property type="component" value="Unassembled WGS sequence"/>
</dbReference>
<dbReference type="InterPro" id="IPR004101">
    <property type="entry name" value="Mur_ligase_C"/>
</dbReference>
<evidence type="ECO:0000256" key="9">
    <source>
        <dbReference type="ARBA" id="ARBA00022741"/>
    </source>
</evidence>
<feature type="domain" description="Mur ligase C-terminal" evidence="19">
    <location>
        <begin position="314"/>
        <end position="428"/>
    </location>
</feature>
<evidence type="ECO:0000256" key="11">
    <source>
        <dbReference type="ARBA" id="ARBA00022960"/>
    </source>
</evidence>
<evidence type="ECO:0000313" key="21">
    <source>
        <dbReference type="EMBL" id="MBH1941365.1"/>
    </source>
</evidence>
<proteinExistence type="inferred from homology"/>
<evidence type="ECO:0000256" key="8">
    <source>
        <dbReference type="ARBA" id="ARBA00022598"/>
    </source>
</evidence>
<dbReference type="InterPro" id="IPR005762">
    <property type="entry name" value="MurD"/>
</dbReference>
<keyword evidence="9 17" id="KW-0547">Nucleotide-binding</keyword>
<evidence type="ECO:0000256" key="5">
    <source>
        <dbReference type="ARBA" id="ARBA00012212"/>
    </source>
</evidence>
<keyword evidence="17 18" id="KW-0131">Cell cycle</keyword>
<evidence type="ECO:0000256" key="1">
    <source>
        <dbReference type="ARBA" id="ARBA00002734"/>
    </source>
</evidence>
<dbReference type="NCBIfam" id="TIGR01087">
    <property type="entry name" value="murD"/>
    <property type="match status" value="1"/>
</dbReference>
<dbReference type="Pfam" id="PF21799">
    <property type="entry name" value="MurD-like_N"/>
    <property type="match status" value="1"/>
</dbReference>
<dbReference type="InterPro" id="IPR036565">
    <property type="entry name" value="Mur-like_cat_sf"/>
</dbReference>
<evidence type="ECO:0000259" key="20">
    <source>
        <dbReference type="Pfam" id="PF08245"/>
    </source>
</evidence>
<dbReference type="GO" id="GO:0008360">
    <property type="term" value="P:regulation of cell shape"/>
    <property type="evidence" value="ECO:0007669"/>
    <property type="project" value="UniProtKB-KW"/>
</dbReference>
<name>A0A8J7KWH1_9FIRM</name>
<dbReference type="GO" id="GO:0009252">
    <property type="term" value="P:peptidoglycan biosynthetic process"/>
    <property type="evidence" value="ECO:0007669"/>
    <property type="project" value="UniProtKB-UniRule"/>
</dbReference>
<feature type="domain" description="Mur ligase central" evidence="20">
    <location>
        <begin position="114"/>
        <end position="292"/>
    </location>
</feature>
<evidence type="ECO:0000259" key="19">
    <source>
        <dbReference type="Pfam" id="PF02875"/>
    </source>
</evidence>
<evidence type="ECO:0000256" key="16">
    <source>
        <dbReference type="ARBA" id="ARBA00047632"/>
    </source>
</evidence>
<comment type="catalytic activity">
    <reaction evidence="16 17 18">
        <text>UDP-N-acetyl-alpha-D-muramoyl-L-alanine + D-glutamate + ATP = UDP-N-acetyl-alpha-D-muramoyl-L-alanyl-D-glutamate + ADP + phosphate + H(+)</text>
        <dbReference type="Rhea" id="RHEA:16429"/>
        <dbReference type="ChEBI" id="CHEBI:15378"/>
        <dbReference type="ChEBI" id="CHEBI:29986"/>
        <dbReference type="ChEBI" id="CHEBI:30616"/>
        <dbReference type="ChEBI" id="CHEBI:43474"/>
        <dbReference type="ChEBI" id="CHEBI:83898"/>
        <dbReference type="ChEBI" id="CHEBI:83900"/>
        <dbReference type="ChEBI" id="CHEBI:456216"/>
        <dbReference type="EC" id="6.3.2.9"/>
    </reaction>
</comment>
<comment type="pathway">
    <text evidence="3 17 18">Cell wall biogenesis; peptidoglycan biosynthesis.</text>
</comment>
<gene>
    <name evidence="17" type="primary">murD</name>
    <name evidence="21" type="ORF">I5677_10720</name>
</gene>
<dbReference type="GO" id="GO:0051301">
    <property type="term" value="P:cell division"/>
    <property type="evidence" value="ECO:0007669"/>
    <property type="project" value="UniProtKB-KW"/>
</dbReference>
<evidence type="ECO:0000256" key="10">
    <source>
        <dbReference type="ARBA" id="ARBA00022840"/>
    </source>
</evidence>
<dbReference type="EMBL" id="JAEAGR010000010">
    <property type="protein sequence ID" value="MBH1941365.1"/>
    <property type="molecule type" value="Genomic_DNA"/>
</dbReference>
<dbReference type="GO" id="GO:0005524">
    <property type="term" value="F:ATP binding"/>
    <property type="evidence" value="ECO:0007669"/>
    <property type="project" value="UniProtKB-UniRule"/>
</dbReference>
<dbReference type="UniPathway" id="UPA00219"/>
<dbReference type="SUPFAM" id="SSF53244">
    <property type="entry name" value="MurD-like peptide ligases, peptide-binding domain"/>
    <property type="match status" value="1"/>
</dbReference>
<keyword evidence="12 17" id="KW-0573">Peptidoglycan synthesis</keyword>
<evidence type="ECO:0000256" key="6">
    <source>
        <dbReference type="ARBA" id="ARBA00015655"/>
    </source>
</evidence>
<comment type="caution">
    <text evidence="21">The sequence shown here is derived from an EMBL/GenBank/DDBJ whole genome shotgun (WGS) entry which is preliminary data.</text>
</comment>